<keyword evidence="6 12" id="KW-0472">Membrane</keyword>
<dbReference type="EMBL" id="SOAX01000005">
    <property type="protein sequence ID" value="TDT39385.1"/>
    <property type="molecule type" value="Genomic_DNA"/>
</dbReference>
<dbReference type="Pfam" id="PF13616">
    <property type="entry name" value="Rotamase_3"/>
    <property type="match status" value="1"/>
</dbReference>
<dbReference type="InterPro" id="IPR027304">
    <property type="entry name" value="Trigger_fact/SurA_dom_sf"/>
</dbReference>
<evidence type="ECO:0000256" key="9">
    <source>
        <dbReference type="ARBA" id="ARBA00040743"/>
    </source>
</evidence>
<dbReference type="InterPro" id="IPR000297">
    <property type="entry name" value="PPIase_PpiC"/>
</dbReference>
<evidence type="ECO:0000256" key="7">
    <source>
        <dbReference type="ARBA" id="ARBA00023186"/>
    </source>
</evidence>
<evidence type="ECO:0000256" key="4">
    <source>
        <dbReference type="ARBA" id="ARBA00022692"/>
    </source>
</evidence>
<comment type="similarity">
    <text evidence="8">Belongs to the PpiD chaperone family.</text>
</comment>
<proteinExistence type="inferred from homology"/>
<keyword evidence="3" id="KW-0997">Cell inner membrane</keyword>
<dbReference type="RefSeq" id="WP_133736557.1">
    <property type="nucleotide sequence ID" value="NZ_SOAX01000005.1"/>
</dbReference>
<evidence type="ECO:0000256" key="11">
    <source>
        <dbReference type="PROSITE-ProRule" id="PRU00278"/>
    </source>
</evidence>
<dbReference type="Gene3D" id="3.10.50.40">
    <property type="match status" value="1"/>
</dbReference>
<dbReference type="InterPro" id="IPR052029">
    <property type="entry name" value="PpiD_chaperone"/>
</dbReference>
<evidence type="ECO:0000256" key="5">
    <source>
        <dbReference type="ARBA" id="ARBA00022989"/>
    </source>
</evidence>
<dbReference type="PANTHER" id="PTHR47529">
    <property type="entry name" value="PEPTIDYL-PROLYL CIS-TRANS ISOMERASE D"/>
    <property type="match status" value="1"/>
</dbReference>
<dbReference type="PANTHER" id="PTHR47529:SF1">
    <property type="entry name" value="PERIPLASMIC CHAPERONE PPID"/>
    <property type="match status" value="1"/>
</dbReference>
<comment type="caution">
    <text evidence="14">The sequence shown here is derived from an EMBL/GenBank/DDBJ whole genome shotgun (WGS) entry which is preliminary data.</text>
</comment>
<keyword evidence="5 12" id="KW-1133">Transmembrane helix</keyword>
<dbReference type="AlphaFoldDB" id="A0A4R7JNG7"/>
<dbReference type="GO" id="GO:0003755">
    <property type="term" value="F:peptidyl-prolyl cis-trans isomerase activity"/>
    <property type="evidence" value="ECO:0007669"/>
    <property type="project" value="UniProtKB-KW"/>
</dbReference>
<evidence type="ECO:0000256" key="6">
    <source>
        <dbReference type="ARBA" id="ARBA00023136"/>
    </source>
</evidence>
<feature type="domain" description="PpiC" evidence="13">
    <location>
        <begin position="264"/>
        <end position="356"/>
    </location>
</feature>
<reference evidence="14 15" key="1">
    <citation type="submission" date="2019-03" db="EMBL/GenBank/DDBJ databases">
        <title>Genomic Encyclopedia of Type Strains, Phase IV (KMG-IV): sequencing the most valuable type-strain genomes for metagenomic binning, comparative biology and taxonomic classification.</title>
        <authorList>
            <person name="Goeker M."/>
        </authorList>
    </citation>
    <scope>NUCLEOTIDE SEQUENCE [LARGE SCALE GENOMIC DNA]</scope>
    <source>
        <strain evidence="14 15">DSM 15505</strain>
    </source>
</reference>
<sequence>MLQNIRENAQGTIAKTIIVLLILSLSVWGLDSIVGGSGEASVATVNGEEITEREFERSVRIARQQRLQEMDTPDSSRIDTDQLNEEVLDRLIREKLIEQDIRERGLELTAQDIDRMITQAEQFRVDGAFSQERFTRAVRNQGMTVEGFREMIERDHLTRVLQAVIQGSAFSTETESKRIARLLTQTRDFDVLEVPLSAVMDDVTVSESEIESFYADNKAMFSQEESVDVAWITLDQAQLVDPDSIDEETVRARYRERIDEMGQTEKRNPAHILIADDADRVETVSNALDEGADFGELARQYSDDTASAEDGGELGLSGRNAFAEPFSEALFSIEEKGGIAGPVETSFGTHFIKLLDTEKQDPPSFSDMESELRQEIAQEQAGNRFVELSEELADIAYSEYDLKAPSELIDAEIQTRDGVTRDGNRAPFDHPQLKEQLFSEDVREGGFNTELVEVSQDRAVVARVREYHPEKQKELDTVREQIRELVTERKAREMIEQRLSEGADSESIAGTFGVEWETYQDVGRQGDLGAPAIIRDAAFGMPRPPEDGFSTEVVELPDGMALIRLTGITGSEDNTAAMMAENIQSQLGQRHGQSAYYYYLEQLRSEAEISRD</sequence>
<dbReference type="SUPFAM" id="SSF54534">
    <property type="entry name" value="FKBP-like"/>
    <property type="match status" value="1"/>
</dbReference>
<keyword evidence="2" id="KW-1003">Cell membrane</keyword>
<accession>A0A4R7JNG7</accession>
<dbReference type="Pfam" id="PF13624">
    <property type="entry name" value="SurA_N_3"/>
    <property type="match status" value="1"/>
</dbReference>
<evidence type="ECO:0000256" key="3">
    <source>
        <dbReference type="ARBA" id="ARBA00022519"/>
    </source>
</evidence>
<evidence type="ECO:0000313" key="15">
    <source>
        <dbReference type="Proteomes" id="UP000295830"/>
    </source>
</evidence>
<evidence type="ECO:0000256" key="10">
    <source>
        <dbReference type="ARBA" id="ARBA00042775"/>
    </source>
</evidence>
<dbReference type="InterPro" id="IPR023058">
    <property type="entry name" value="PPIase_PpiC_CS"/>
</dbReference>
<name>A0A4R7JNG7_9GAMM</name>
<keyword evidence="15" id="KW-1185">Reference proteome</keyword>
<keyword evidence="11" id="KW-0697">Rotamase</keyword>
<dbReference type="OrthoDB" id="9812372at2"/>
<keyword evidence="4 12" id="KW-0812">Transmembrane</keyword>
<organism evidence="14 15">
    <name type="scientific">Halospina denitrificans</name>
    <dbReference type="NCBI Taxonomy" id="332522"/>
    <lineage>
        <taxon>Bacteria</taxon>
        <taxon>Pseudomonadati</taxon>
        <taxon>Pseudomonadota</taxon>
        <taxon>Gammaproteobacteria</taxon>
        <taxon>Halospina</taxon>
    </lineage>
</organism>
<dbReference type="GO" id="GO:0005886">
    <property type="term" value="C:plasma membrane"/>
    <property type="evidence" value="ECO:0007669"/>
    <property type="project" value="UniProtKB-SubCell"/>
</dbReference>
<evidence type="ECO:0000256" key="8">
    <source>
        <dbReference type="ARBA" id="ARBA00038408"/>
    </source>
</evidence>
<dbReference type="Gene3D" id="1.10.4030.10">
    <property type="entry name" value="Porin chaperone SurA, peptide-binding domain"/>
    <property type="match status" value="1"/>
</dbReference>
<dbReference type="PROSITE" id="PS01096">
    <property type="entry name" value="PPIC_PPIASE_1"/>
    <property type="match status" value="1"/>
</dbReference>
<dbReference type="SUPFAM" id="SSF109998">
    <property type="entry name" value="Triger factor/SurA peptide-binding domain-like"/>
    <property type="match status" value="1"/>
</dbReference>
<keyword evidence="7" id="KW-0143">Chaperone</keyword>
<comment type="subcellular location">
    <subcellularLocation>
        <location evidence="1">Cell inner membrane</location>
        <topology evidence="1">Single-pass type II membrane protein</topology>
        <orientation evidence="1">Periplasmic side</orientation>
    </subcellularLocation>
</comment>
<dbReference type="PROSITE" id="PS50198">
    <property type="entry name" value="PPIC_PPIASE_2"/>
    <property type="match status" value="1"/>
</dbReference>
<evidence type="ECO:0000259" key="13">
    <source>
        <dbReference type="PROSITE" id="PS50198"/>
    </source>
</evidence>
<feature type="transmembrane region" description="Helical" evidence="12">
    <location>
        <begin position="12"/>
        <end position="30"/>
    </location>
</feature>
<evidence type="ECO:0000313" key="14">
    <source>
        <dbReference type="EMBL" id="TDT39385.1"/>
    </source>
</evidence>
<evidence type="ECO:0000256" key="2">
    <source>
        <dbReference type="ARBA" id="ARBA00022475"/>
    </source>
</evidence>
<protein>
    <recommendedName>
        <fullName evidence="9">Periplasmic chaperone PpiD</fullName>
    </recommendedName>
    <alternativeName>
        <fullName evidence="10">Periplasmic folding chaperone</fullName>
    </alternativeName>
</protein>
<keyword evidence="11 14" id="KW-0413">Isomerase</keyword>
<evidence type="ECO:0000256" key="1">
    <source>
        <dbReference type="ARBA" id="ARBA00004382"/>
    </source>
</evidence>
<gene>
    <name evidence="14" type="ORF">DES49_2310</name>
</gene>
<dbReference type="InterPro" id="IPR046357">
    <property type="entry name" value="PPIase_dom_sf"/>
</dbReference>
<evidence type="ECO:0000256" key="12">
    <source>
        <dbReference type="SAM" id="Phobius"/>
    </source>
</evidence>
<dbReference type="Proteomes" id="UP000295830">
    <property type="component" value="Unassembled WGS sequence"/>
</dbReference>